<dbReference type="GO" id="GO:0005634">
    <property type="term" value="C:nucleus"/>
    <property type="evidence" value="ECO:0007669"/>
    <property type="project" value="UniProtKB-SubCell"/>
</dbReference>
<dbReference type="GO" id="GO:0016567">
    <property type="term" value="P:protein ubiquitination"/>
    <property type="evidence" value="ECO:0007669"/>
    <property type="project" value="UniProtKB-UniRule"/>
</dbReference>
<evidence type="ECO:0000259" key="2">
    <source>
        <dbReference type="PROSITE" id="PS50181"/>
    </source>
</evidence>
<comment type="pathway">
    <text evidence="1">Protein modification; protein ubiquitination.</text>
</comment>
<dbReference type="EMBL" id="WOCE01000014">
    <property type="protein sequence ID" value="KAE9599982.1"/>
    <property type="molecule type" value="Genomic_DNA"/>
</dbReference>
<dbReference type="SUPFAM" id="SSF81383">
    <property type="entry name" value="F-box domain"/>
    <property type="match status" value="1"/>
</dbReference>
<accession>A0A6A4PC40</accession>
<dbReference type="OrthoDB" id="1924875at2759"/>
<evidence type="ECO:0000313" key="3">
    <source>
        <dbReference type="EMBL" id="KAE9599982.1"/>
    </source>
</evidence>
<dbReference type="InterPro" id="IPR001810">
    <property type="entry name" value="F-box_dom"/>
</dbReference>
<dbReference type="Pfam" id="PF12937">
    <property type="entry name" value="F-box-like"/>
    <property type="match status" value="1"/>
</dbReference>
<comment type="caution">
    <text evidence="3">The sequence shown here is derived from an EMBL/GenBank/DDBJ whole genome shotgun (WGS) entry which is preliminary data.</text>
</comment>
<dbReference type="PANTHER" id="PTHR12874:SF28">
    <property type="entry name" value="F-BOX PROTEIN"/>
    <property type="match status" value="1"/>
</dbReference>
<dbReference type="Proteomes" id="UP000447434">
    <property type="component" value="Chromosome 14"/>
</dbReference>
<keyword evidence="1" id="KW-0539">Nucleus</keyword>
<dbReference type="Gene3D" id="1.20.1280.50">
    <property type="match status" value="1"/>
</dbReference>
<comment type="function">
    <text evidence="1">Acts as a component of a SCF E3 ubiquitin ligase complexes.</text>
</comment>
<dbReference type="PROSITE" id="PS50181">
    <property type="entry name" value="FBOX"/>
    <property type="match status" value="1"/>
</dbReference>
<proteinExistence type="predicted"/>
<comment type="subunit">
    <text evidence="1">Component of the SCF-type E3 ligase complex.</text>
</comment>
<dbReference type="SMART" id="SM00256">
    <property type="entry name" value="FBOX"/>
    <property type="match status" value="1"/>
</dbReference>
<dbReference type="PANTHER" id="PTHR12874">
    <property type="entry name" value="F-BOX ONLY PROTEIN 48-RELATED"/>
    <property type="match status" value="1"/>
</dbReference>
<protein>
    <recommendedName>
        <fullName evidence="1">F-box protein</fullName>
    </recommendedName>
</protein>
<keyword evidence="4" id="KW-1185">Reference proteome</keyword>
<gene>
    <name evidence="3" type="ORF">Lalb_Chr14g0368151</name>
</gene>
<dbReference type="GO" id="GO:0019005">
    <property type="term" value="C:SCF ubiquitin ligase complex"/>
    <property type="evidence" value="ECO:0007669"/>
    <property type="project" value="UniProtKB-UniRule"/>
</dbReference>
<evidence type="ECO:0000313" key="4">
    <source>
        <dbReference type="Proteomes" id="UP000447434"/>
    </source>
</evidence>
<dbReference type="GO" id="GO:0009740">
    <property type="term" value="P:gibberellic acid mediated signaling pathway"/>
    <property type="evidence" value="ECO:0007669"/>
    <property type="project" value="TreeGrafter"/>
</dbReference>
<comment type="subcellular location">
    <subcellularLocation>
        <location evidence="1">Nucleus</location>
    </subcellularLocation>
</comment>
<sequence>MVLEVNTQTESFPCLKRIYPQTQTQTQTPYLPFPISNFSHPIQTQLEIMENQKHSNDIVSSLSFTEFPEDVQITILSFLNPPDIANFACSSKRFSSLFQNDTKLWFTLCHRRWGPKTHINKWIKGEITYKLLYKTLHRWDNFIGFWRRSGSEGKTAAATTPSLVFFEWGPSFLSGSRVSPSKTGTYEVIKSPFLWMSLSSEGRVVKFIDPSGRADLNSELFEFGFGVSDNELIPVNVSFMGKTHFIVEENLNIACSKFNEYRRHGFRRSSSGVNLGGGDDYGAGEDAIGIGSSGSLPDRVVTEIYQRFANRTSPGSDKSRKQRRKEKERLARRKLDPEHFVKIVNYSPTPSRPLQGLWKGICDDLTLAFYLVAYDDIGGISCRLVGDYPERFSSYAPVFWTSKAAFLESPFSLEEESLYDNRIHLQPFQPDDENHEQFLFSDNEVVNQIQLLHLSDNKVVHRILHIRSSYDLVIPELPITTRCAEGRIWQYQNGTFGFGFIRDNFVIDMKHIIHDGCILDTINPSGE</sequence>
<name>A0A6A4PC40_LUPAL</name>
<dbReference type="GO" id="GO:0005737">
    <property type="term" value="C:cytoplasm"/>
    <property type="evidence" value="ECO:0007669"/>
    <property type="project" value="TreeGrafter"/>
</dbReference>
<dbReference type="InterPro" id="IPR036047">
    <property type="entry name" value="F-box-like_dom_sf"/>
</dbReference>
<reference evidence="4" key="1">
    <citation type="journal article" date="2020" name="Nat. Commun.">
        <title>Genome sequence of the cluster root forming white lupin.</title>
        <authorList>
            <person name="Hufnagel B."/>
            <person name="Marques A."/>
            <person name="Soriano A."/>
            <person name="Marques L."/>
            <person name="Divol F."/>
            <person name="Doumas P."/>
            <person name="Sallet E."/>
            <person name="Mancinotti D."/>
            <person name="Carrere S."/>
            <person name="Marande W."/>
            <person name="Arribat S."/>
            <person name="Keller J."/>
            <person name="Huneau C."/>
            <person name="Blein T."/>
            <person name="Aime D."/>
            <person name="Laguerre M."/>
            <person name="Taylor J."/>
            <person name="Schubert V."/>
            <person name="Nelson M."/>
            <person name="Geu-Flores F."/>
            <person name="Crespi M."/>
            <person name="Gallardo-Guerrero K."/>
            <person name="Delaux P.-M."/>
            <person name="Salse J."/>
            <person name="Berges H."/>
            <person name="Guyot R."/>
            <person name="Gouzy J."/>
            <person name="Peret B."/>
        </authorList>
    </citation>
    <scope>NUCLEOTIDE SEQUENCE [LARGE SCALE GENOMIC DNA]</scope>
    <source>
        <strain evidence="4">cv. Amiga</strain>
    </source>
</reference>
<dbReference type="GO" id="GO:0031146">
    <property type="term" value="P:SCF-dependent proteasomal ubiquitin-dependent protein catabolic process"/>
    <property type="evidence" value="ECO:0007669"/>
    <property type="project" value="UniProtKB-UniRule"/>
</dbReference>
<evidence type="ECO:0000256" key="1">
    <source>
        <dbReference type="RuleBase" id="RU369085"/>
    </source>
</evidence>
<keyword evidence="1" id="KW-0833">Ubl conjugation pathway</keyword>
<organism evidence="3 4">
    <name type="scientific">Lupinus albus</name>
    <name type="common">White lupine</name>
    <name type="synonym">Lupinus termis</name>
    <dbReference type="NCBI Taxonomy" id="3870"/>
    <lineage>
        <taxon>Eukaryota</taxon>
        <taxon>Viridiplantae</taxon>
        <taxon>Streptophyta</taxon>
        <taxon>Embryophyta</taxon>
        <taxon>Tracheophyta</taxon>
        <taxon>Spermatophyta</taxon>
        <taxon>Magnoliopsida</taxon>
        <taxon>eudicotyledons</taxon>
        <taxon>Gunneridae</taxon>
        <taxon>Pentapetalae</taxon>
        <taxon>rosids</taxon>
        <taxon>fabids</taxon>
        <taxon>Fabales</taxon>
        <taxon>Fabaceae</taxon>
        <taxon>Papilionoideae</taxon>
        <taxon>50 kb inversion clade</taxon>
        <taxon>genistoids sensu lato</taxon>
        <taxon>core genistoids</taxon>
        <taxon>Genisteae</taxon>
        <taxon>Lupinus</taxon>
    </lineage>
</organism>
<dbReference type="AlphaFoldDB" id="A0A6A4PC40"/>
<feature type="domain" description="F-box" evidence="2">
    <location>
        <begin position="61"/>
        <end position="108"/>
    </location>
</feature>